<organism evidence="1 2">
    <name type="scientific">Streptomyces evansiae</name>
    <dbReference type="NCBI Taxonomy" id="3075535"/>
    <lineage>
        <taxon>Bacteria</taxon>
        <taxon>Bacillati</taxon>
        <taxon>Actinomycetota</taxon>
        <taxon>Actinomycetes</taxon>
        <taxon>Kitasatosporales</taxon>
        <taxon>Streptomycetaceae</taxon>
        <taxon>Streptomyces</taxon>
    </lineage>
</organism>
<accession>A0ABD5EBN8</accession>
<reference evidence="2" key="1">
    <citation type="submission" date="2023-07" db="EMBL/GenBank/DDBJ databases">
        <title>30 novel species of actinomycetes from the DSMZ collection.</title>
        <authorList>
            <person name="Nouioui I."/>
        </authorList>
    </citation>
    <scope>NUCLEOTIDE SEQUENCE [LARGE SCALE GENOMIC DNA]</scope>
    <source>
        <strain evidence="2">DSM 41982</strain>
    </source>
</reference>
<proteinExistence type="predicted"/>
<gene>
    <name evidence="1" type="ORF">RM574_25555</name>
</gene>
<sequence length="211" mass="22765">MSDLTVRRCTDDTELFRQYPGRETPQPAHIELGLADGVLLAQYSSEVGIAAVPESVYSGHDVRWPVPILTADAANDLLEKIAAPARRMLADWSEHWNDRIFVARLGEDGVAARAEISAIIDAATVGAPQVQVWEASEATTGTEREEFGITGATSDERLAEIEGKIRADLAECEPAGAVVVCPGLGEYLTALRDDAAEEEVDDEEDEEDVTA</sequence>
<evidence type="ECO:0000313" key="1">
    <source>
        <dbReference type="EMBL" id="MDT0418851.1"/>
    </source>
</evidence>
<dbReference type="AlphaFoldDB" id="A0ABD5EBN8"/>
<dbReference type="RefSeq" id="WP_093853377.1">
    <property type="nucleotide sequence ID" value="NZ_JAVRER010000056.1"/>
</dbReference>
<name>A0ABD5EBN8_9ACTN</name>
<dbReference type="Proteomes" id="UP001183607">
    <property type="component" value="Unassembled WGS sequence"/>
</dbReference>
<protein>
    <submittedName>
        <fullName evidence="1">Uncharacterized protein</fullName>
    </submittedName>
</protein>
<comment type="caution">
    <text evidence="1">The sequence shown here is derived from an EMBL/GenBank/DDBJ whole genome shotgun (WGS) entry which is preliminary data.</text>
</comment>
<evidence type="ECO:0000313" key="2">
    <source>
        <dbReference type="Proteomes" id="UP001183607"/>
    </source>
</evidence>
<dbReference type="EMBL" id="JAVRER010000056">
    <property type="protein sequence ID" value="MDT0418851.1"/>
    <property type="molecule type" value="Genomic_DNA"/>
</dbReference>